<keyword evidence="1" id="KW-1133">Transmembrane helix</keyword>
<keyword evidence="1" id="KW-0812">Transmembrane</keyword>
<dbReference type="Proteomes" id="UP000177130">
    <property type="component" value="Unassembled WGS sequence"/>
</dbReference>
<evidence type="ECO:0000256" key="1">
    <source>
        <dbReference type="SAM" id="Phobius"/>
    </source>
</evidence>
<accession>A0A1G2MDV8</accession>
<name>A0A1G2MDV8_9BACT</name>
<dbReference type="EMBL" id="MHRK01000060">
    <property type="protein sequence ID" value="OHA22095.1"/>
    <property type="molecule type" value="Genomic_DNA"/>
</dbReference>
<feature type="transmembrane region" description="Helical" evidence="1">
    <location>
        <begin position="12"/>
        <end position="35"/>
    </location>
</feature>
<feature type="transmembrane region" description="Helical" evidence="1">
    <location>
        <begin position="47"/>
        <end position="67"/>
    </location>
</feature>
<dbReference type="STRING" id="1802306.A3C72_03280"/>
<reference evidence="2 3" key="1">
    <citation type="journal article" date="2016" name="Nat. Commun.">
        <title>Thousands of microbial genomes shed light on interconnected biogeochemical processes in an aquifer system.</title>
        <authorList>
            <person name="Anantharaman K."/>
            <person name="Brown C.T."/>
            <person name="Hug L.A."/>
            <person name="Sharon I."/>
            <person name="Castelle C.J."/>
            <person name="Probst A.J."/>
            <person name="Thomas B.C."/>
            <person name="Singh A."/>
            <person name="Wilkins M.J."/>
            <person name="Karaoz U."/>
            <person name="Brodie E.L."/>
            <person name="Williams K.H."/>
            <person name="Hubbard S.S."/>
            <person name="Banfield J.F."/>
        </authorList>
    </citation>
    <scope>NUCLEOTIDE SEQUENCE [LARGE SCALE GENOMIC DNA]</scope>
</reference>
<proteinExistence type="predicted"/>
<evidence type="ECO:0000313" key="3">
    <source>
        <dbReference type="Proteomes" id="UP000177130"/>
    </source>
</evidence>
<comment type="caution">
    <text evidence="2">The sequence shown here is derived from an EMBL/GenBank/DDBJ whole genome shotgun (WGS) entry which is preliminary data.</text>
</comment>
<dbReference type="AlphaFoldDB" id="A0A1G2MDV8"/>
<sequence>MKRTKSHIVSDLLIVAGSIAFAVYLEKAGYIAVILDLLGESSMIGSFFAGIFFVSVFTIAPAVVFLFETAKIYPALEVAFFASIGAVIGDILIFKFVKDNLALDVEWVIKHTGYKKFFALFNNRIFRFVTPLLGALIVASPFPDELGLAMMGLSKMKMSLFIPLAFFLDFVGILLLGLIARGSF</sequence>
<protein>
    <submittedName>
        <fullName evidence="2">Uncharacterized protein</fullName>
    </submittedName>
</protein>
<keyword evidence="1" id="KW-0472">Membrane</keyword>
<feature type="transmembrane region" description="Helical" evidence="1">
    <location>
        <begin position="79"/>
        <end position="97"/>
    </location>
</feature>
<evidence type="ECO:0000313" key="2">
    <source>
        <dbReference type="EMBL" id="OHA22095.1"/>
    </source>
</evidence>
<gene>
    <name evidence="2" type="ORF">A3C72_03280</name>
</gene>
<organism evidence="2 3">
    <name type="scientific">Candidatus Taylorbacteria bacterium RIFCSPHIGHO2_02_FULL_43_32b</name>
    <dbReference type="NCBI Taxonomy" id="1802306"/>
    <lineage>
        <taxon>Bacteria</taxon>
        <taxon>Candidatus Tayloriibacteriota</taxon>
    </lineage>
</organism>
<feature type="transmembrane region" description="Helical" evidence="1">
    <location>
        <begin position="160"/>
        <end position="180"/>
    </location>
</feature>